<dbReference type="CDD" id="cd11065">
    <property type="entry name" value="CYP64-like"/>
    <property type="match status" value="1"/>
</dbReference>
<evidence type="ECO:0000256" key="5">
    <source>
        <dbReference type="ARBA" id="ARBA00022723"/>
    </source>
</evidence>
<evidence type="ECO:0000256" key="6">
    <source>
        <dbReference type="ARBA" id="ARBA00023002"/>
    </source>
</evidence>
<dbReference type="InterPro" id="IPR002401">
    <property type="entry name" value="Cyt_P450_E_grp-I"/>
</dbReference>
<evidence type="ECO:0000256" key="8">
    <source>
        <dbReference type="ARBA" id="ARBA00023033"/>
    </source>
</evidence>
<evidence type="ECO:0000256" key="9">
    <source>
        <dbReference type="PIRSR" id="PIRSR602401-1"/>
    </source>
</evidence>
<dbReference type="Gene3D" id="1.10.630.10">
    <property type="entry name" value="Cytochrome P450"/>
    <property type="match status" value="1"/>
</dbReference>
<evidence type="ECO:0000256" key="7">
    <source>
        <dbReference type="ARBA" id="ARBA00023004"/>
    </source>
</evidence>
<dbReference type="Pfam" id="PF00067">
    <property type="entry name" value="p450"/>
    <property type="match status" value="1"/>
</dbReference>
<comment type="cofactor">
    <cofactor evidence="1 9">
        <name>heme</name>
        <dbReference type="ChEBI" id="CHEBI:30413"/>
    </cofactor>
</comment>
<dbReference type="GO" id="GO:0020037">
    <property type="term" value="F:heme binding"/>
    <property type="evidence" value="ECO:0007669"/>
    <property type="project" value="InterPro"/>
</dbReference>
<keyword evidence="5 9" id="KW-0479">Metal-binding</keyword>
<dbReference type="GO" id="GO:0004497">
    <property type="term" value="F:monooxygenase activity"/>
    <property type="evidence" value="ECO:0007669"/>
    <property type="project" value="UniProtKB-KW"/>
</dbReference>
<comment type="similarity">
    <text evidence="3">Belongs to the cytochrome P450 family.</text>
</comment>
<evidence type="ECO:0000313" key="11">
    <source>
        <dbReference type="Proteomes" id="UP000077266"/>
    </source>
</evidence>
<feature type="binding site" description="axial binding residue" evidence="9">
    <location>
        <position position="451"/>
    </location>
    <ligand>
        <name>heme</name>
        <dbReference type="ChEBI" id="CHEBI:30413"/>
    </ligand>
    <ligandPart>
        <name>Fe</name>
        <dbReference type="ChEBI" id="CHEBI:18248"/>
    </ligandPart>
</feature>
<evidence type="ECO:0000256" key="3">
    <source>
        <dbReference type="ARBA" id="ARBA00010617"/>
    </source>
</evidence>
<dbReference type="EMBL" id="KV426058">
    <property type="protein sequence ID" value="KZV90020.1"/>
    <property type="molecule type" value="Genomic_DNA"/>
</dbReference>
<keyword evidence="8" id="KW-0503">Monooxygenase</keyword>
<dbReference type="PANTHER" id="PTHR46300:SF7">
    <property type="entry name" value="P450, PUTATIVE (EUROFUNG)-RELATED"/>
    <property type="match status" value="1"/>
</dbReference>
<keyword evidence="6" id="KW-0560">Oxidoreductase</keyword>
<gene>
    <name evidence="10" type="ORF">EXIGLDRAFT_771225</name>
</gene>
<evidence type="ECO:0000256" key="1">
    <source>
        <dbReference type="ARBA" id="ARBA00001971"/>
    </source>
</evidence>
<dbReference type="InterPro" id="IPR050364">
    <property type="entry name" value="Cytochrome_P450_fung"/>
</dbReference>
<dbReference type="InterPro" id="IPR036396">
    <property type="entry name" value="Cyt_P450_sf"/>
</dbReference>
<evidence type="ECO:0000313" key="10">
    <source>
        <dbReference type="EMBL" id="KZV90020.1"/>
    </source>
</evidence>
<organism evidence="10 11">
    <name type="scientific">Exidia glandulosa HHB12029</name>
    <dbReference type="NCBI Taxonomy" id="1314781"/>
    <lineage>
        <taxon>Eukaryota</taxon>
        <taxon>Fungi</taxon>
        <taxon>Dikarya</taxon>
        <taxon>Basidiomycota</taxon>
        <taxon>Agaricomycotina</taxon>
        <taxon>Agaricomycetes</taxon>
        <taxon>Auriculariales</taxon>
        <taxon>Exidiaceae</taxon>
        <taxon>Exidia</taxon>
    </lineage>
</organism>
<keyword evidence="7 9" id="KW-0408">Iron</keyword>
<dbReference type="PANTHER" id="PTHR46300">
    <property type="entry name" value="P450, PUTATIVE (EUROFUNG)-RELATED-RELATED"/>
    <property type="match status" value="1"/>
</dbReference>
<dbReference type="STRING" id="1314781.A0A165G5N8"/>
<dbReference type="PRINTS" id="PR00385">
    <property type="entry name" value="P450"/>
</dbReference>
<comment type="pathway">
    <text evidence="2">Secondary metabolite biosynthesis.</text>
</comment>
<dbReference type="PRINTS" id="PR00463">
    <property type="entry name" value="EP450I"/>
</dbReference>
<accession>A0A165G5N8</accession>
<dbReference type="OrthoDB" id="2789670at2759"/>
<keyword evidence="11" id="KW-1185">Reference proteome</keyword>
<reference evidence="10 11" key="1">
    <citation type="journal article" date="2016" name="Mol. Biol. Evol.">
        <title>Comparative Genomics of Early-Diverging Mushroom-Forming Fungi Provides Insights into the Origins of Lignocellulose Decay Capabilities.</title>
        <authorList>
            <person name="Nagy L.G."/>
            <person name="Riley R."/>
            <person name="Tritt A."/>
            <person name="Adam C."/>
            <person name="Daum C."/>
            <person name="Floudas D."/>
            <person name="Sun H."/>
            <person name="Yadav J.S."/>
            <person name="Pangilinan J."/>
            <person name="Larsson K.H."/>
            <person name="Matsuura K."/>
            <person name="Barry K."/>
            <person name="Labutti K."/>
            <person name="Kuo R."/>
            <person name="Ohm R.A."/>
            <person name="Bhattacharya S.S."/>
            <person name="Shirouzu T."/>
            <person name="Yoshinaga Y."/>
            <person name="Martin F.M."/>
            <person name="Grigoriev I.V."/>
            <person name="Hibbett D.S."/>
        </authorList>
    </citation>
    <scope>NUCLEOTIDE SEQUENCE [LARGE SCALE GENOMIC DNA]</scope>
    <source>
        <strain evidence="10 11">HHB12029</strain>
    </source>
</reference>
<dbReference type="Proteomes" id="UP000077266">
    <property type="component" value="Unassembled WGS sequence"/>
</dbReference>
<dbReference type="GO" id="GO:0005506">
    <property type="term" value="F:iron ion binding"/>
    <property type="evidence" value="ECO:0007669"/>
    <property type="project" value="InterPro"/>
</dbReference>
<evidence type="ECO:0000256" key="4">
    <source>
        <dbReference type="ARBA" id="ARBA00022617"/>
    </source>
</evidence>
<keyword evidence="4 9" id="KW-0349">Heme</keyword>
<dbReference type="InParanoid" id="A0A165G5N8"/>
<evidence type="ECO:0000256" key="2">
    <source>
        <dbReference type="ARBA" id="ARBA00005179"/>
    </source>
</evidence>
<dbReference type="AlphaFoldDB" id="A0A165G5N8"/>
<proteinExistence type="inferred from homology"/>
<dbReference type="InterPro" id="IPR001128">
    <property type="entry name" value="Cyt_P450"/>
</dbReference>
<sequence length="524" mass="58596">MSSLANNIMSLHVPLPTLTWLLACIPIACAIYFTRGRTSSLPVPPGPPPRGLLGNLHDIPSVDEAETYAKWGQKYGPVVHYRVLNRHVVVLNTIEAAVDLLDRRSSIYSDRPRLPMLVELMGWYWNMGLQPYGETWRSSRRIMHNLLNVRVIEKYQDLQTRTNAAFLRALLDAPSNFWAHIRRGQAAMIMALAYGIPVAPQGDDPWVTLAEESVESIAKAGLPGTYMVDWIPLLRYIPDWFPGATFKRNAREWRKLSVRMVTAPFARVQSEMREGVAPPSIAADLLQNGLQGTPVPVQLARDAAGVFYVAGVDTTASALSSFFFAMTIFPEQQKKAQEELDRVIGFGARLPEFSDRGSLPYVDALLLEVLRMFPVAPLNLPRRVMEEDEYNGMRIPKGATVLTNIWAILRDERDYPNPETFHPERFLKDGELNKEVRDPRTVHFGIGRRACSGVHFADASMWIAIATVLACFNIAPVKNERGEDLIPQANMRSGLVTCPAKFNCTITPRSDAAKDLVFAASEQA</sequence>
<dbReference type="SUPFAM" id="SSF48264">
    <property type="entry name" value="Cytochrome P450"/>
    <property type="match status" value="1"/>
</dbReference>
<name>A0A165G5N8_EXIGL</name>
<dbReference type="GO" id="GO:0016705">
    <property type="term" value="F:oxidoreductase activity, acting on paired donors, with incorporation or reduction of molecular oxygen"/>
    <property type="evidence" value="ECO:0007669"/>
    <property type="project" value="InterPro"/>
</dbReference>
<protein>
    <submittedName>
        <fullName evidence="10">Cytochrome P450</fullName>
    </submittedName>
</protein>